<protein>
    <submittedName>
        <fullName evidence="1">Uncharacterized protein</fullName>
    </submittedName>
</protein>
<comment type="caution">
    <text evidence="1">The sequence shown here is derived from an EMBL/GenBank/DDBJ whole genome shotgun (WGS) entry which is preliminary data.</text>
</comment>
<organism evidence="1 2">
    <name type="scientific">Lactobacillus paragasseri</name>
    <dbReference type="NCBI Taxonomy" id="2107999"/>
    <lineage>
        <taxon>Bacteria</taxon>
        <taxon>Bacillati</taxon>
        <taxon>Bacillota</taxon>
        <taxon>Bacilli</taxon>
        <taxon>Lactobacillales</taxon>
        <taxon>Lactobacillaceae</taxon>
        <taxon>Lactobacillus</taxon>
    </lineage>
</organism>
<evidence type="ECO:0000313" key="2">
    <source>
        <dbReference type="Proteomes" id="UP001230232"/>
    </source>
</evidence>
<dbReference type="EMBL" id="JASOPW010000015">
    <property type="protein sequence ID" value="MDK7299439.1"/>
    <property type="molecule type" value="Genomic_DNA"/>
</dbReference>
<evidence type="ECO:0000313" key="1">
    <source>
        <dbReference type="EMBL" id="MDK7299439.1"/>
    </source>
</evidence>
<name>A0ABD4ZMZ5_9LACO</name>
<proteinExistence type="predicted"/>
<reference evidence="1 2" key="1">
    <citation type="submission" date="2023-05" db="EMBL/GenBank/DDBJ databases">
        <title>Cataloging the Phylogenetic Diversity of Human Bladder Bacteria.</title>
        <authorList>
            <person name="Du J."/>
        </authorList>
    </citation>
    <scope>NUCLEOTIDE SEQUENCE [LARGE SCALE GENOMIC DNA]</scope>
    <source>
        <strain evidence="1 2">UMB0725</strain>
    </source>
</reference>
<gene>
    <name evidence="1" type="ORF">QP478_09685</name>
</gene>
<dbReference type="AlphaFoldDB" id="A0ABD4ZMZ5"/>
<dbReference type="Proteomes" id="UP001230232">
    <property type="component" value="Unassembled WGS sequence"/>
</dbReference>
<accession>A0ABD4ZMZ5</accession>
<sequence>MNAGFRYFYRGLNRINC</sequence>